<comment type="caution">
    <text evidence="2">The sequence shown here is derived from an EMBL/GenBank/DDBJ whole genome shotgun (WGS) entry which is preliminary data.</text>
</comment>
<dbReference type="Proteomes" id="UP001201812">
    <property type="component" value="Unassembled WGS sequence"/>
</dbReference>
<accession>A0AAD4QVV7</accession>
<dbReference type="EMBL" id="JAKKPZ010000181">
    <property type="protein sequence ID" value="KAI1699375.1"/>
    <property type="molecule type" value="Genomic_DNA"/>
</dbReference>
<keyword evidence="3" id="KW-1185">Reference proteome</keyword>
<feature type="chain" id="PRO_5041949546" evidence="1">
    <location>
        <begin position="17"/>
        <end position="72"/>
    </location>
</feature>
<keyword evidence="1" id="KW-0732">Signal</keyword>
<reference evidence="2" key="1">
    <citation type="submission" date="2022-01" db="EMBL/GenBank/DDBJ databases">
        <title>Genome Sequence Resource for Two Populations of Ditylenchus destructor, the Migratory Endoparasitic Phytonematode.</title>
        <authorList>
            <person name="Zhang H."/>
            <person name="Lin R."/>
            <person name="Xie B."/>
        </authorList>
    </citation>
    <scope>NUCLEOTIDE SEQUENCE</scope>
    <source>
        <strain evidence="2">BazhouSP</strain>
    </source>
</reference>
<feature type="signal peptide" evidence="1">
    <location>
        <begin position="1"/>
        <end position="16"/>
    </location>
</feature>
<name>A0AAD4QVV7_9BILA</name>
<evidence type="ECO:0000313" key="3">
    <source>
        <dbReference type="Proteomes" id="UP001201812"/>
    </source>
</evidence>
<organism evidence="2 3">
    <name type="scientific">Ditylenchus destructor</name>
    <dbReference type="NCBI Taxonomy" id="166010"/>
    <lineage>
        <taxon>Eukaryota</taxon>
        <taxon>Metazoa</taxon>
        <taxon>Ecdysozoa</taxon>
        <taxon>Nematoda</taxon>
        <taxon>Chromadorea</taxon>
        <taxon>Rhabditida</taxon>
        <taxon>Tylenchina</taxon>
        <taxon>Tylenchomorpha</taxon>
        <taxon>Sphaerularioidea</taxon>
        <taxon>Anguinidae</taxon>
        <taxon>Anguininae</taxon>
        <taxon>Ditylenchus</taxon>
    </lineage>
</organism>
<evidence type="ECO:0000313" key="2">
    <source>
        <dbReference type="EMBL" id="KAI1699375.1"/>
    </source>
</evidence>
<evidence type="ECO:0000256" key="1">
    <source>
        <dbReference type="SAM" id="SignalP"/>
    </source>
</evidence>
<dbReference type="AlphaFoldDB" id="A0AAD4QVV7"/>
<sequence length="72" mass="7811">MNTAVLLLLLFTVCLAEEVRIDAMNSTENHLNESKYAIGGCIGDDCERGKFDPTACSQIDCSMVKCCEGYVG</sequence>
<gene>
    <name evidence="2" type="ORF">DdX_17361</name>
</gene>
<proteinExistence type="predicted"/>
<protein>
    <submittedName>
        <fullName evidence="2">Uncharacterized protein</fullName>
    </submittedName>
</protein>